<keyword evidence="7" id="KW-1133">Transmembrane helix</keyword>
<dbReference type="InterPro" id="IPR003661">
    <property type="entry name" value="HisK_dim/P_dom"/>
</dbReference>
<dbReference type="AlphaFoldDB" id="A0A1E5Q5H8"/>
<dbReference type="InterPro" id="IPR036890">
    <property type="entry name" value="HATPase_C_sf"/>
</dbReference>
<keyword evidence="5" id="KW-0418">Kinase</keyword>
<dbReference type="PANTHER" id="PTHR45453">
    <property type="entry name" value="PHOSPHATE REGULON SENSOR PROTEIN PHOR"/>
    <property type="match status" value="1"/>
</dbReference>
<dbReference type="EMBL" id="MCGG01000052">
    <property type="protein sequence ID" value="OEJ65413.1"/>
    <property type="molecule type" value="Genomic_DNA"/>
</dbReference>
<feature type="domain" description="Histidine kinase" evidence="8">
    <location>
        <begin position="100"/>
        <end position="300"/>
    </location>
</feature>
<evidence type="ECO:0000256" key="1">
    <source>
        <dbReference type="ARBA" id="ARBA00000085"/>
    </source>
</evidence>
<dbReference type="GO" id="GO:0016036">
    <property type="term" value="P:cellular response to phosphate starvation"/>
    <property type="evidence" value="ECO:0007669"/>
    <property type="project" value="TreeGrafter"/>
</dbReference>
<evidence type="ECO:0000256" key="4">
    <source>
        <dbReference type="ARBA" id="ARBA00022679"/>
    </source>
</evidence>
<reference evidence="10" key="1">
    <citation type="submission" date="2016-07" db="EMBL/GenBank/DDBJ databases">
        <authorList>
            <person name="Florea S."/>
            <person name="Webb J.S."/>
            <person name="Jaromczyk J."/>
            <person name="Schardl C.L."/>
        </authorList>
    </citation>
    <scope>NUCLEOTIDE SEQUENCE [LARGE SCALE GENOMIC DNA]</scope>
    <source>
        <strain evidence="10">MV-1</strain>
    </source>
</reference>
<dbReference type="CDD" id="cd00075">
    <property type="entry name" value="HATPase"/>
    <property type="match status" value="1"/>
</dbReference>
<name>A0A1E5Q5H8_9PROT</name>
<dbReference type="PRINTS" id="PR00344">
    <property type="entry name" value="BCTRLSENSOR"/>
</dbReference>
<feature type="transmembrane region" description="Helical" evidence="7">
    <location>
        <begin position="51"/>
        <end position="77"/>
    </location>
</feature>
<organism evidence="9 10">
    <name type="scientific">Magnetovibrio blakemorei</name>
    <dbReference type="NCBI Taxonomy" id="28181"/>
    <lineage>
        <taxon>Bacteria</taxon>
        <taxon>Pseudomonadati</taxon>
        <taxon>Pseudomonadota</taxon>
        <taxon>Alphaproteobacteria</taxon>
        <taxon>Rhodospirillales</taxon>
        <taxon>Magnetovibrionaceae</taxon>
        <taxon>Magnetovibrio</taxon>
    </lineage>
</organism>
<dbReference type="InterPro" id="IPR036097">
    <property type="entry name" value="HisK_dim/P_sf"/>
</dbReference>
<dbReference type="CDD" id="cd00082">
    <property type="entry name" value="HisKA"/>
    <property type="match status" value="1"/>
</dbReference>
<dbReference type="PANTHER" id="PTHR45453:SF1">
    <property type="entry name" value="PHOSPHATE REGULON SENSOR PROTEIN PHOR"/>
    <property type="match status" value="1"/>
</dbReference>
<accession>A0A1E5Q5H8</accession>
<comment type="catalytic activity">
    <reaction evidence="1">
        <text>ATP + protein L-histidine = ADP + protein N-phospho-L-histidine.</text>
        <dbReference type="EC" id="2.7.13.3"/>
    </reaction>
</comment>
<evidence type="ECO:0000256" key="6">
    <source>
        <dbReference type="ARBA" id="ARBA00023012"/>
    </source>
</evidence>
<dbReference type="OrthoDB" id="8673316at2"/>
<dbReference type="Gene3D" id="3.30.565.10">
    <property type="entry name" value="Histidine kinase-like ATPase, C-terminal domain"/>
    <property type="match status" value="1"/>
</dbReference>
<dbReference type="SMART" id="SM00388">
    <property type="entry name" value="HisKA"/>
    <property type="match status" value="1"/>
</dbReference>
<dbReference type="InterPro" id="IPR005467">
    <property type="entry name" value="His_kinase_dom"/>
</dbReference>
<evidence type="ECO:0000256" key="2">
    <source>
        <dbReference type="ARBA" id="ARBA00012438"/>
    </source>
</evidence>
<keyword evidence="7" id="KW-0472">Membrane</keyword>
<dbReference type="GO" id="GO:0004721">
    <property type="term" value="F:phosphoprotein phosphatase activity"/>
    <property type="evidence" value="ECO:0007669"/>
    <property type="project" value="TreeGrafter"/>
</dbReference>
<evidence type="ECO:0000256" key="5">
    <source>
        <dbReference type="ARBA" id="ARBA00022777"/>
    </source>
</evidence>
<comment type="caution">
    <text evidence="9">The sequence shown here is derived from an EMBL/GenBank/DDBJ whole genome shotgun (WGS) entry which is preliminary data.</text>
</comment>
<dbReference type="PROSITE" id="PS50109">
    <property type="entry name" value="HIS_KIN"/>
    <property type="match status" value="1"/>
</dbReference>
<evidence type="ECO:0000256" key="3">
    <source>
        <dbReference type="ARBA" id="ARBA00022553"/>
    </source>
</evidence>
<dbReference type="InterPro" id="IPR050351">
    <property type="entry name" value="BphY/WalK/GraS-like"/>
</dbReference>
<sequence>MSLTRLNRVIKLALQSLTVTLVLLVVWEFAIEYPLYNWLGWAEASVSIPARWGHVGIAMISAVIAVSVLAVMSLGLMRELKAKDELMRQKEEERTLFAADMAHELRTPLAMMRAHLDLLDNPEAISPLVEDVNRVTRIVEQVLTKSQIENIEVHPGERVDLVKLSSSVAAYLAPLIIREGRSIEVIGAHNPVFVDGNAFGLEQALRNLLENAMKYSARGSTITIEVDESPALRVIDRGRGIPMADRERIFERFHRADRRTGGSGLGLYIVRRVAEAHNAKVSIEDAPGGGAVFILQFAKK</sequence>
<dbReference type="InterPro" id="IPR004358">
    <property type="entry name" value="Sig_transdc_His_kin-like_C"/>
</dbReference>
<feature type="transmembrane region" description="Helical" evidence="7">
    <location>
        <begin position="12"/>
        <end position="31"/>
    </location>
</feature>
<dbReference type="Gene3D" id="1.10.287.130">
    <property type="match status" value="1"/>
</dbReference>
<dbReference type="GO" id="GO:0005886">
    <property type="term" value="C:plasma membrane"/>
    <property type="evidence" value="ECO:0007669"/>
    <property type="project" value="TreeGrafter"/>
</dbReference>
<dbReference type="EC" id="2.7.13.3" evidence="2"/>
<dbReference type="SUPFAM" id="SSF47384">
    <property type="entry name" value="Homodimeric domain of signal transducing histidine kinase"/>
    <property type="match status" value="1"/>
</dbReference>
<keyword evidence="6" id="KW-0902">Two-component regulatory system</keyword>
<dbReference type="SUPFAM" id="SSF55874">
    <property type="entry name" value="ATPase domain of HSP90 chaperone/DNA topoisomerase II/histidine kinase"/>
    <property type="match status" value="1"/>
</dbReference>
<dbReference type="STRING" id="28181.BEN30_14990"/>
<gene>
    <name evidence="9" type="ORF">BEN30_14990</name>
</gene>
<evidence type="ECO:0000259" key="8">
    <source>
        <dbReference type="PROSITE" id="PS50109"/>
    </source>
</evidence>
<dbReference type="SMART" id="SM00387">
    <property type="entry name" value="HATPase_c"/>
    <property type="match status" value="1"/>
</dbReference>
<evidence type="ECO:0000256" key="7">
    <source>
        <dbReference type="SAM" id="Phobius"/>
    </source>
</evidence>
<dbReference type="Pfam" id="PF02518">
    <property type="entry name" value="HATPase_c"/>
    <property type="match status" value="1"/>
</dbReference>
<keyword evidence="3" id="KW-0597">Phosphoprotein</keyword>
<protein>
    <recommendedName>
        <fullName evidence="2">histidine kinase</fullName>
        <ecNumber evidence="2">2.7.13.3</ecNumber>
    </recommendedName>
</protein>
<dbReference type="RefSeq" id="WP_069958872.1">
    <property type="nucleotide sequence ID" value="NZ_MCGG01000052.1"/>
</dbReference>
<keyword evidence="10" id="KW-1185">Reference proteome</keyword>
<evidence type="ECO:0000313" key="10">
    <source>
        <dbReference type="Proteomes" id="UP000095347"/>
    </source>
</evidence>
<keyword evidence="4" id="KW-0808">Transferase</keyword>
<dbReference type="Pfam" id="PF00512">
    <property type="entry name" value="HisKA"/>
    <property type="match status" value="1"/>
</dbReference>
<proteinExistence type="predicted"/>
<dbReference type="InterPro" id="IPR003594">
    <property type="entry name" value="HATPase_dom"/>
</dbReference>
<evidence type="ECO:0000313" key="9">
    <source>
        <dbReference type="EMBL" id="OEJ65413.1"/>
    </source>
</evidence>
<dbReference type="GO" id="GO:0000155">
    <property type="term" value="F:phosphorelay sensor kinase activity"/>
    <property type="evidence" value="ECO:0007669"/>
    <property type="project" value="InterPro"/>
</dbReference>
<dbReference type="Proteomes" id="UP000095347">
    <property type="component" value="Unassembled WGS sequence"/>
</dbReference>
<keyword evidence="7" id="KW-0812">Transmembrane</keyword>